<dbReference type="GO" id="GO:0043001">
    <property type="term" value="P:Golgi to plasma membrane protein transport"/>
    <property type="evidence" value="ECO:0007669"/>
    <property type="project" value="TreeGrafter"/>
</dbReference>
<dbReference type="GO" id="GO:0005829">
    <property type="term" value="C:cytosol"/>
    <property type="evidence" value="ECO:0007669"/>
    <property type="project" value="TreeGrafter"/>
</dbReference>
<name>A0AAE0JI02_9PEZI</name>
<dbReference type="GO" id="GO:0005886">
    <property type="term" value="C:plasma membrane"/>
    <property type="evidence" value="ECO:0007669"/>
    <property type="project" value="TreeGrafter"/>
</dbReference>
<comment type="cofactor">
    <cofactor evidence="1">
        <name>heme b</name>
        <dbReference type="ChEBI" id="CHEBI:60344"/>
    </cofactor>
</comment>
<feature type="region of interest" description="Disordered" evidence="17">
    <location>
        <begin position="1"/>
        <end position="66"/>
    </location>
</feature>
<evidence type="ECO:0000256" key="15">
    <source>
        <dbReference type="ARBA" id="ARBA00024180"/>
    </source>
</evidence>
<evidence type="ECO:0000256" key="10">
    <source>
        <dbReference type="ARBA" id="ARBA00022848"/>
    </source>
</evidence>
<evidence type="ECO:0000256" key="7">
    <source>
        <dbReference type="ARBA" id="ARBA00022617"/>
    </source>
</evidence>
<dbReference type="PANTHER" id="PTHR47669:SF1">
    <property type="entry name" value="PHOSPHATIDYLINOSITOL TRANSFER PROTEIN SFH5"/>
    <property type="match status" value="1"/>
</dbReference>
<dbReference type="EMBL" id="JAUEPP010000003">
    <property type="protein sequence ID" value="KAK3348238.1"/>
    <property type="molecule type" value="Genomic_DNA"/>
</dbReference>
<dbReference type="InterPro" id="IPR011074">
    <property type="entry name" value="CRAL/TRIO_N_dom"/>
</dbReference>
<dbReference type="InterPro" id="IPR036865">
    <property type="entry name" value="CRAL-TRIO_dom_sf"/>
</dbReference>
<dbReference type="InterPro" id="IPR042938">
    <property type="entry name" value="Sfh5"/>
</dbReference>
<keyword evidence="10 16" id="KW-0492">Microsome</keyword>
<dbReference type="SUPFAM" id="SSF52087">
    <property type="entry name" value="CRAL/TRIO domain"/>
    <property type="match status" value="1"/>
</dbReference>
<dbReference type="InterPro" id="IPR036273">
    <property type="entry name" value="CRAL/TRIO_N_dom_sf"/>
</dbReference>
<dbReference type="InterPro" id="IPR001251">
    <property type="entry name" value="CRAL-TRIO_dom"/>
</dbReference>
<dbReference type="GO" id="GO:0046872">
    <property type="term" value="F:metal ion binding"/>
    <property type="evidence" value="ECO:0007669"/>
    <property type="project" value="UniProtKB-KW"/>
</dbReference>
<protein>
    <recommendedName>
        <fullName evidence="4 16">Phosphatidylinositol transfer protein SFH5</fullName>
        <shortName evidence="16">PITP SFH5</shortName>
    </recommendedName>
</protein>
<organism evidence="19 20">
    <name type="scientific">Neurospora tetraspora</name>
    <dbReference type="NCBI Taxonomy" id="94610"/>
    <lineage>
        <taxon>Eukaryota</taxon>
        <taxon>Fungi</taxon>
        <taxon>Dikarya</taxon>
        <taxon>Ascomycota</taxon>
        <taxon>Pezizomycotina</taxon>
        <taxon>Sordariomycetes</taxon>
        <taxon>Sordariomycetidae</taxon>
        <taxon>Sordariales</taxon>
        <taxon>Sordariaceae</taxon>
        <taxon>Neurospora</taxon>
    </lineage>
</organism>
<dbReference type="AlphaFoldDB" id="A0AAE0JI02"/>
<keyword evidence="11" id="KW-0408">Iron</keyword>
<feature type="compositionally biased region" description="Low complexity" evidence="17">
    <location>
        <begin position="1"/>
        <end position="22"/>
    </location>
</feature>
<comment type="caution">
    <text evidence="19">The sequence shown here is derived from an EMBL/GenBank/DDBJ whole genome shotgun (WGS) entry which is preliminary data.</text>
</comment>
<reference evidence="19" key="1">
    <citation type="journal article" date="2023" name="Mol. Phylogenet. Evol.">
        <title>Genome-scale phylogeny and comparative genomics of the fungal order Sordariales.</title>
        <authorList>
            <person name="Hensen N."/>
            <person name="Bonometti L."/>
            <person name="Westerberg I."/>
            <person name="Brannstrom I.O."/>
            <person name="Guillou S."/>
            <person name="Cros-Aarteil S."/>
            <person name="Calhoun S."/>
            <person name="Haridas S."/>
            <person name="Kuo A."/>
            <person name="Mondo S."/>
            <person name="Pangilinan J."/>
            <person name="Riley R."/>
            <person name="LaButti K."/>
            <person name="Andreopoulos B."/>
            <person name="Lipzen A."/>
            <person name="Chen C."/>
            <person name="Yan M."/>
            <person name="Daum C."/>
            <person name="Ng V."/>
            <person name="Clum A."/>
            <person name="Steindorff A."/>
            <person name="Ohm R.A."/>
            <person name="Martin F."/>
            <person name="Silar P."/>
            <person name="Natvig D.O."/>
            <person name="Lalanne C."/>
            <person name="Gautier V."/>
            <person name="Ament-Velasquez S.L."/>
            <person name="Kruys A."/>
            <person name="Hutchinson M.I."/>
            <person name="Powell A.J."/>
            <person name="Barry K."/>
            <person name="Miller A.N."/>
            <person name="Grigoriev I.V."/>
            <person name="Debuchy R."/>
            <person name="Gladieux P."/>
            <person name="Hiltunen Thoren M."/>
            <person name="Johannesson H."/>
        </authorList>
    </citation>
    <scope>NUCLEOTIDE SEQUENCE</scope>
    <source>
        <strain evidence="19">CBS 560.94</strain>
    </source>
</reference>
<keyword evidence="9 16" id="KW-0256">Endoplasmic reticulum</keyword>
<evidence type="ECO:0000256" key="11">
    <source>
        <dbReference type="ARBA" id="ARBA00023004"/>
    </source>
</evidence>
<keyword evidence="20" id="KW-1185">Reference proteome</keyword>
<evidence type="ECO:0000256" key="9">
    <source>
        <dbReference type="ARBA" id="ARBA00022824"/>
    </source>
</evidence>
<evidence type="ECO:0000256" key="2">
    <source>
        <dbReference type="ARBA" id="ARBA00004406"/>
    </source>
</evidence>
<feature type="domain" description="CRAL-TRIO" evidence="18">
    <location>
        <begin position="263"/>
        <end position="371"/>
    </location>
</feature>
<comment type="subcellular location">
    <subcellularLocation>
        <location evidence="16">Cytoplasm</location>
    </subcellularLocation>
    <subcellularLocation>
        <location evidence="2 16">Endoplasmic reticulum membrane</location>
        <topology evidence="2 16">Peripheral membrane protein</topology>
    </subcellularLocation>
    <subcellularLocation>
        <location evidence="16">Microsome membrane</location>
        <topology evidence="16">Peripheral membrane protein</topology>
    </subcellularLocation>
</comment>
<dbReference type="Pfam" id="PF00650">
    <property type="entry name" value="CRAL_TRIO"/>
    <property type="match status" value="1"/>
</dbReference>
<evidence type="ECO:0000256" key="1">
    <source>
        <dbReference type="ARBA" id="ARBA00001970"/>
    </source>
</evidence>
<evidence type="ECO:0000313" key="20">
    <source>
        <dbReference type="Proteomes" id="UP001278500"/>
    </source>
</evidence>
<comment type="function">
    <text evidence="15">Non-classical phosphatidylinositol (PtdIns) transfer protein (PITP), which exhibits PtdIns-binding/transfer activity in the absence of detectable PtdCho-binding/transfer activity. Regulates PtdIns(4,5)P2 homeostasis at the plasma membrane. Heme-binding protein that may play a role in organic oxidant-induced stress responses.</text>
</comment>
<evidence type="ECO:0000256" key="14">
    <source>
        <dbReference type="ARBA" id="ARBA00024146"/>
    </source>
</evidence>
<evidence type="ECO:0000256" key="5">
    <source>
        <dbReference type="ARBA" id="ARBA00022448"/>
    </source>
</evidence>
<evidence type="ECO:0000259" key="18">
    <source>
        <dbReference type="PROSITE" id="PS50191"/>
    </source>
</evidence>
<proteinExistence type="inferred from homology"/>
<comment type="catalytic activity">
    <reaction evidence="14">
        <text>a 1,2-diacyl-sn-glycero-3-phospho-(1D-myo-inositol)(in) = a 1,2-diacyl-sn-glycero-3-phospho-(1D-myo-inositol)(out)</text>
        <dbReference type="Rhea" id="RHEA:38691"/>
        <dbReference type="ChEBI" id="CHEBI:57880"/>
    </reaction>
    <physiologicalReaction direction="left-to-right" evidence="14">
        <dbReference type="Rhea" id="RHEA:38692"/>
    </physiologicalReaction>
</comment>
<keyword evidence="7" id="KW-0349">Heme</keyword>
<keyword evidence="6 16" id="KW-0963">Cytoplasm</keyword>
<evidence type="ECO:0000256" key="4">
    <source>
        <dbReference type="ARBA" id="ARBA00018320"/>
    </source>
</evidence>
<sequence length="380" mass="41456">MSTETSDGAKPGAAPAAASIDADNNKNDEIASVPPASTATESEPDAAKSTVPAATTDETTKLQPVAAQVTDYPADIEGDARSVSPPAPAHDYPADIKRSVSTTATQLSPLAQLWKAAEGHPHFEIWGVPLSDPERHIPTQIIFQKFLNANDGQVEKAKDQLLKTLDWRQKTQPQQLVRKMFSKAKFDGLGYVTTYTAGDEPAVDEPEQKEVFTWNLYGSVKSLDETFGNLQEFVEWRVALMELGLVEVNIGGAIKPITADYDPYKMTQVHDYKGISFLRQTDVAKAASKETITVLGDNYPELLKEKFFVNIPAIMGFFYGVMKMFVSKKTLKKFHPLSSGTNLAKEFVNTKVDGLGDKLPAEYGGKGADLKTLGKTPIVQ</sequence>
<evidence type="ECO:0000256" key="3">
    <source>
        <dbReference type="ARBA" id="ARBA00006667"/>
    </source>
</evidence>
<evidence type="ECO:0000256" key="13">
    <source>
        <dbReference type="ARBA" id="ARBA00023136"/>
    </source>
</evidence>
<dbReference type="PROSITE" id="PS50191">
    <property type="entry name" value="CRAL_TRIO"/>
    <property type="match status" value="1"/>
</dbReference>
<evidence type="ECO:0000256" key="17">
    <source>
        <dbReference type="SAM" id="MobiDB-lite"/>
    </source>
</evidence>
<dbReference type="PANTHER" id="PTHR47669">
    <property type="entry name" value="PHOSPHATIDYLINOSITOL TRANSFER PROTEIN SFH5"/>
    <property type="match status" value="1"/>
</dbReference>
<dbReference type="RefSeq" id="XP_062683320.1">
    <property type="nucleotide sequence ID" value="XM_062824437.1"/>
</dbReference>
<dbReference type="SUPFAM" id="SSF46938">
    <property type="entry name" value="CRAL/TRIO N-terminal domain"/>
    <property type="match status" value="1"/>
</dbReference>
<keyword evidence="5 16" id="KW-0813">Transport</keyword>
<dbReference type="CDD" id="cd00170">
    <property type="entry name" value="SEC14"/>
    <property type="match status" value="1"/>
</dbReference>
<reference evidence="19" key="2">
    <citation type="submission" date="2023-06" db="EMBL/GenBank/DDBJ databases">
        <authorList>
            <consortium name="Lawrence Berkeley National Laboratory"/>
            <person name="Haridas S."/>
            <person name="Hensen N."/>
            <person name="Bonometti L."/>
            <person name="Westerberg I."/>
            <person name="Brannstrom I.O."/>
            <person name="Guillou S."/>
            <person name="Cros-Aarteil S."/>
            <person name="Calhoun S."/>
            <person name="Kuo A."/>
            <person name="Mondo S."/>
            <person name="Pangilinan J."/>
            <person name="Riley R."/>
            <person name="Labutti K."/>
            <person name="Andreopoulos B."/>
            <person name="Lipzen A."/>
            <person name="Chen C."/>
            <person name="Yanf M."/>
            <person name="Daum C."/>
            <person name="Ng V."/>
            <person name="Clum A."/>
            <person name="Steindorff A."/>
            <person name="Ohm R."/>
            <person name="Martin F."/>
            <person name="Silar P."/>
            <person name="Natvig D."/>
            <person name="Lalanne C."/>
            <person name="Gautier V."/>
            <person name="Ament-Velasquez S.L."/>
            <person name="Kruys A."/>
            <person name="Hutchinson M.I."/>
            <person name="Powell A.J."/>
            <person name="Barry K."/>
            <person name="Miller A.N."/>
            <person name="Grigoriev I.V."/>
            <person name="Debuchy R."/>
            <person name="Gladieux P."/>
            <person name="Thoren M.H."/>
            <person name="Johannesson H."/>
        </authorList>
    </citation>
    <scope>NUCLEOTIDE SEQUENCE</scope>
    <source>
        <strain evidence="19">CBS 560.94</strain>
    </source>
</reference>
<evidence type="ECO:0000256" key="6">
    <source>
        <dbReference type="ARBA" id="ARBA00022490"/>
    </source>
</evidence>
<dbReference type="SMART" id="SM00516">
    <property type="entry name" value="SEC14"/>
    <property type="match status" value="1"/>
</dbReference>
<evidence type="ECO:0000256" key="12">
    <source>
        <dbReference type="ARBA" id="ARBA00023055"/>
    </source>
</evidence>
<dbReference type="GO" id="GO:0005789">
    <property type="term" value="C:endoplasmic reticulum membrane"/>
    <property type="evidence" value="ECO:0007669"/>
    <property type="project" value="UniProtKB-SubCell"/>
</dbReference>
<dbReference type="GO" id="GO:0017157">
    <property type="term" value="P:regulation of exocytosis"/>
    <property type="evidence" value="ECO:0007669"/>
    <property type="project" value="TreeGrafter"/>
</dbReference>
<dbReference type="Proteomes" id="UP001278500">
    <property type="component" value="Unassembled WGS sequence"/>
</dbReference>
<accession>A0AAE0JI02</accession>
<keyword evidence="12 16" id="KW-0445">Lipid transport</keyword>
<evidence type="ECO:0000256" key="16">
    <source>
        <dbReference type="RuleBase" id="RU367059"/>
    </source>
</evidence>
<keyword evidence="8" id="KW-0479">Metal-binding</keyword>
<dbReference type="GO" id="GO:0032541">
    <property type="term" value="C:cortical endoplasmic reticulum"/>
    <property type="evidence" value="ECO:0007669"/>
    <property type="project" value="TreeGrafter"/>
</dbReference>
<dbReference type="Gene3D" id="3.40.525.10">
    <property type="entry name" value="CRAL-TRIO lipid binding domain"/>
    <property type="match status" value="1"/>
</dbReference>
<dbReference type="GO" id="GO:0008526">
    <property type="term" value="F:phosphatidylinositol transfer activity"/>
    <property type="evidence" value="ECO:0007669"/>
    <property type="project" value="UniProtKB-UniRule"/>
</dbReference>
<dbReference type="GeneID" id="87861591"/>
<gene>
    <name evidence="19" type="ORF">B0H65DRAFT_423119</name>
</gene>
<keyword evidence="13 16" id="KW-0472">Membrane</keyword>
<evidence type="ECO:0000256" key="8">
    <source>
        <dbReference type="ARBA" id="ARBA00022723"/>
    </source>
</evidence>
<comment type="similarity">
    <text evidence="3 16">Belongs to the SFH5 family.</text>
</comment>
<evidence type="ECO:0000313" key="19">
    <source>
        <dbReference type="EMBL" id="KAK3348238.1"/>
    </source>
</evidence>
<dbReference type="Pfam" id="PF03765">
    <property type="entry name" value="CRAL_TRIO_N"/>
    <property type="match status" value="1"/>
</dbReference>